<dbReference type="Proteomes" id="UP001328107">
    <property type="component" value="Unassembled WGS sequence"/>
</dbReference>
<dbReference type="GO" id="GO:0005789">
    <property type="term" value="C:endoplasmic reticulum membrane"/>
    <property type="evidence" value="ECO:0007669"/>
    <property type="project" value="TreeGrafter"/>
</dbReference>
<dbReference type="AlphaFoldDB" id="A0AAN5CJV2"/>
<proteinExistence type="predicted"/>
<dbReference type="GO" id="GO:0003700">
    <property type="term" value="F:DNA-binding transcription factor activity"/>
    <property type="evidence" value="ECO:0007669"/>
    <property type="project" value="TreeGrafter"/>
</dbReference>
<dbReference type="PROSITE" id="PS51688">
    <property type="entry name" value="ICA"/>
    <property type="match status" value="1"/>
</dbReference>
<gene>
    <name evidence="2" type="ORF">PMAYCL1PPCAC_15939</name>
</gene>
<dbReference type="GO" id="GO:0045893">
    <property type="term" value="P:positive regulation of DNA-templated transcription"/>
    <property type="evidence" value="ECO:0007669"/>
    <property type="project" value="TreeGrafter"/>
</dbReference>
<feature type="domain" description="Peptidase S74" evidence="1">
    <location>
        <begin position="1"/>
        <end position="108"/>
    </location>
</feature>
<organism evidence="2 3">
    <name type="scientific">Pristionchus mayeri</name>
    <dbReference type="NCBI Taxonomy" id="1317129"/>
    <lineage>
        <taxon>Eukaryota</taxon>
        <taxon>Metazoa</taxon>
        <taxon>Ecdysozoa</taxon>
        <taxon>Nematoda</taxon>
        <taxon>Chromadorea</taxon>
        <taxon>Rhabditida</taxon>
        <taxon>Rhabditina</taxon>
        <taxon>Diplogasteromorpha</taxon>
        <taxon>Diplogasteroidea</taxon>
        <taxon>Neodiplogasteridae</taxon>
        <taxon>Pristionchus</taxon>
    </lineage>
</organism>
<comment type="caution">
    <text evidence="2">The sequence shown here is derived from an EMBL/GenBank/DDBJ whole genome shotgun (WGS) entry which is preliminary data.</text>
</comment>
<evidence type="ECO:0000313" key="3">
    <source>
        <dbReference type="Proteomes" id="UP001328107"/>
    </source>
</evidence>
<dbReference type="InterPro" id="IPR030392">
    <property type="entry name" value="S74_ICA"/>
</dbReference>
<feature type="non-terminal residue" evidence="2">
    <location>
        <position position="1"/>
    </location>
</feature>
<dbReference type="InterPro" id="IPR051577">
    <property type="entry name" value="MRF-like"/>
</dbReference>
<dbReference type="GO" id="GO:0016540">
    <property type="term" value="P:protein autoprocessing"/>
    <property type="evidence" value="ECO:0007669"/>
    <property type="project" value="TreeGrafter"/>
</dbReference>
<dbReference type="PANTHER" id="PTHR13029">
    <property type="match status" value="1"/>
</dbReference>
<evidence type="ECO:0000259" key="1">
    <source>
        <dbReference type="PROSITE" id="PS51688"/>
    </source>
</evidence>
<dbReference type="InterPro" id="IPR036388">
    <property type="entry name" value="WH-like_DNA-bd_sf"/>
</dbReference>
<accession>A0AAN5CJV2</accession>
<dbReference type="EMBL" id="BTRK01000004">
    <property type="protein sequence ID" value="GMR45744.1"/>
    <property type="molecule type" value="Genomic_DNA"/>
</dbReference>
<protein>
    <recommendedName>
        <fullName evidence="1">Peptidase S74 domain-containing protein</fullName>
    </recommendedName>
</protein>
<dbReference type="GO" id="GO:0005634">
    <property type="term" value="C:nucleus"/>
    <property type="evidence" value="ECO:0007669"/>
    <property type="project" value="TreeGrafter"/>
</dbReference>
<dbReference type="Gene3D" id="1.10.10.10">
    <property type="entry name" value="Winged helix-like DNA-binding domain superfamily/Winged helix DNA-binding domain"/>
    <property type="match status" value="1"/>
</dbReference>
<sequence>SGVVRKYCDGRLKTDIVVIDRREARQRLRKVRVVEFQYKEDAASRMGLSSQSRHRVGVIAQELRDVYSQSVHEDSSGVPTVDDERLIYEAIAVIQDLTEMQEDMEKKMDRGMSYVKGLIGKILHRKESSAQEHAYSISRTSSTTDLDLKRSSTYTLTSNFKERMTSLVQEQLDKQDELRPSEQPTYLCP</sequence>
<evidence type="ECO:0000313" key="2">
    <source>
        <dbReference type="EMBL" id="GMR45744.1"/>
    </source>
</evidence>
<feature type="non-terminal residue" evidence="2">
    <location>
        <position position="189"/>
    </location>
</feature>
<name>A0AAN5CJV2_9BILA</name>
<dbReference type="PANTHER" id="PTHR13029:SF18">
    <property type="entry name" value="MYELIN REGULATORY FACTOR HOMOLOG 1"/>
    <property type="match status" value="1"/>
</dbReference>
<dbReference type="GO" id="GO:0043565">
    <property type="term" value="F:sequence-specific DNA binding"/>
    <property type="evidence" value="ECO:0007669"/>
    <property type="project" value="TreeGrafter"/>
</dbReference>
<reference evidence="3" key="1">
    <citation type="submission" date="2022-10" db="EMBL/GenBank/DDBJ databases">
        <title>Genome assembly of Pristionchus species.</title>
        <authorList>
            <person name="Yoshida K."/>
            <person name="Sommer R.J."/>
        </authorList>
    </citation>
    <scope>NUCLEOTIDE SEQUENCE [LARGE SCALE GENOMIC DNA]</scope>
    <source>
        <strain evidence="3">RS5460</strain>
    </source>
</reference>
<keyword evidence="3" id="KW-1185">Reference proteome</keyword>
<dbReference type="Pfam" id="PF13884">
    <property type="entry name" value="Peptidase_S74"/>
    <property type="match status" value="1"/>
</dbReference>